<comment type="caution">
    <text evidence="7">The sequence shown here is derived from an EMBL/GenBank/DDBJ whole genome shotgun (WGS) entry which is preliminary data.</text>
</comment>
<gene>
    <name evidence="7" type="ORF">HD593_005835</name>
</gene>
<dbReference type="AlphaFoldDB" id="A0A7X0U154"/>
<keyword evidence="3" id="KW-0479">Metal-binding</keyword>
<dbReference type="Gene3D" id="3.55.10.10">
    <property type="entry name" value="Archease domain"/>
    <property type="match status" value="1"/>
</dbReference>
<evidence type="ECO:0000259" key="6">
    <source>
        <dbReference type="Pfam" id="PF01951"/>
    </source>
</evidence>
<dbReference type="SUPFAM" id="SSF69819">
    <property type="entry name" value="MTH1598-like"/>
    <property type="match status" value="1"/>
</dbReference>
<organism evidence="7 8">
    <name type="scientific">Nonomuraea rubra</name>
    <dbReference type="NCBI Taxonomy" id="46180"/>
    <lineage>
        <taxon>Bacteria</taxon>
        <taxon>Bacillati</taxon>
        <taxon>Actinomycetota</taxon>
        <taxon>Actinomycetes</taxon>
        <taxon>Streptosporangiales</taxon>
        <taxon>Streptosporangiaceae</taxon>
        <taxon>Nonomuraea</taxon>
    </lineage>
</organism>
<dbReference type="EMBL" id="JACHMI010000001">
    <property type="protein sequence ID" value="MBB6551040.1"/>
    <property type="molecule type" value="Genomic_DNA"/>
</dbReference>
<comment type="similarity">
    <text evidence="1">Belongs to the archease family.</text>
</comment>
<dbReference type="InterPro" id="IPR023572">
    <property type="entry name" value="Archease_dom"/>
</dbReference>
<feature type="domain" description="Archease" evidence="6">
    <location>
        <begin position="7"/>
        <end position="146"/>
    </location>
</feature>
<dbReference type="GO" id="GO:0008033">
    <property type="term" value="P:tRNA processing"/>
    <property type="evidence" value="ECO:0007669"/>
    <property type="project" value="UniProtKB-KW"/>
</dbReference>
<dbReference type="GO" id="GO:0046872">
    <property type="term" value="F:metal ion binding"/>
    <property type="evidence" value="ECO:0007669"/>
    <property type="project" value="UniProtKB-KW"/>
</dbReference>
<feature type="region of interest" description="Disordered" evidence="5">
    <location>
        <begin position="44"/>
        <end position="67"/>
    </location>
</feature>
<keyword evidence="8" id="KW-1185">Reference proteome</keyword>
<evidence type="ECO:0000256" key="5">
    <source>
        <dbReference type="SAM" id="MobiDB-lite"/>
    </source>
</evidence>
<evidence type="ECO:0000313" key="8">
    <source>
        <dbReference type="Proteomes" id="UP000565579"/>
    </source>
</evidence>
<evidence type="ECO:0000256" key="3">
    <source>
        <dbReference type="ARBA" id="ARBA00022723"/>
    </source>
</evidence>
<proteinExistence type="inferred from homology"/>
<accession>A0A7X0U154</accession>
<dbReference type="InterPro" id="IPR036820">
    <property type="entry name" value="Archease_dom_sf"/>
</dbReference>
<reference evidence="7 8" key="1">
    <citation type="submission" date="2020-08" db="EMBL/GenBank/DDBJ databases">
        <title>Sequencing the genomes of 1000 actinobacteria strains.</title>
        <authorList>
            <person name="Klenk H.-P."/>
        </authorList>
    </citation>
    <scope>NUCLEOTIDE SEQUENCE [LARGE SCALE GENOMIC DNA]</scope>
    <source>
        <strain evidence="7 8">DSM 43768</strain>
    </source>
</reference>
<evidence type="ECO:0000313" key="7">
    <source>
        <dbReference type="EMBL" id="MBB6551040.1"/>
    </source>
</evidence>
<dbReference type="RefSeq" id="WP_185105194.1">
    <property type="nucleotide sequence ID" value="NZ_BAAAXY010000163.1"/>
</dbReference>
<keyword evidence="2" id="KW-0819">tRNA processing</keyword>
<name>A0A7X0U154_9ACTN</name>
<evidence type="ECO:0000256" key="1">
    <source>
        <dbReference type="ARBA" id="ARBA00007963"/>
    </source>
</evidence>
<dbReference type="Pfam" id="PF01951">
    <property type="entry name" value="Archease"/>
    <property type="match status" value="1"/>
</dbReference>
<keyword evidence="4" id="KW-0106">Calcium</keyword>
<dbReference type="Proteomes" id="UP000565579">
    <property type="component" value="Unassembled WGS sequence"/>
</dbReference>
<sequence>MSRGHRAVPHTADIALEAWAGGREACLAEAARALVESFADLDTAPAPDGEVNFPTTGDPDGKDAGGGMESGAGLLIALLEEVIYQVEVHGRVVVDVRPGKEGGLRLATVPAEAVEQVGAMPKAVTTHGVRFEREDGEWRARAVVDV</sequence>
<protein>
    <submittedName>
        <fullName evidence="7">SHS2 domain-containing protein</fullName>
    </submittedName>
</protein>
<evidence type="ECO:0000256" key="4">
    <source>
        <dbReference type="ARBA" id="ARBA00022837"/>
    </source>
</evidence>
<evidence type="ECO:0000256" key="2">
    <source>
        <dbReference type="ARBA" id="ARBA00022694"/>
    </source>
</evidence>